<dbReference type="CDD" id="cd02440">
    <property type="entry name" value="AdoMet_MTases"/>
    <property type="match status" value="1"/>
</dbReference>
<dbReference type="HAMAP" id="MF_01057">
    <property type="entry name" value="tRNA_methyltr_TrmB"/>
    <property type="match status" value="1"/>
</dbReference>
<dbReference type="Gene3D" id="3.40.50.150">
    <property type="entry name" value="Vaccinia Virus protein VP39"/>
    <property type="match status" value="1"/>
</dbReference>
<accession>A0A382LDD2</accession>
<evidence type="ECO:0000256" key="4">
    <source>
        <dbReference type="ARBA" id="ARBA00022679"/>
    </source>
</evidence>
<evidence type="ECO:0000256" key="5">
    <source>
        <dbReference type="ARBA" id="ARBA00022691"/>
    </source>
</evidence>
<dbReference type="GO" id="GO:0008176">
    <property type="term" value="F:tRNA (guanine(46)-N7)-methyltransferase activity"/>
    <property type="evidence" value="ECO:0007669"/>
    <property type="project" value="UniProtKB-EC"/>
</dbReference>
<dbReference type="GO" id="GO:0043527">
    <property type="term" value="C:tRNA methyltransferase complex"/>
    <property type="evidence" value="ECO:0007669"/>
    <property type="project" value="TreeGrafter"/>
</dbReference>
<dbReference type="AlphaFoldDB" id="A0A382LDD2"/>
<dbReference type="NCBIfam" id="TIGR00091">
    <property type="entry name" value="tRNA (guanosine(46)-N7)-methyltransferase TrmB"/>
    <property type="match status" value="1"/>
</dbReference>
<protein>
    <recommendedName>
        <fullName evidence="2">tRNA (guanine(46)-N(7))-methyltransferase</fullName>
        <ecNumber evidence="2">2.1.1.33</ecNumber>
    </recommendedName>
</protein>
<evidence type="ECO:0000256" key="1">
    <source>
        <dbReference type="ARBA" id="ARBA00000142"/>
    </source>
</evidence>
<keyword evidence="5" id="KW-0949">S-adenosyl-L-methionine</keyword>
<dbReference type="PROSITE" id="PS51625">
    <property type="entry name" value="SAM_MT_TRMB"/>
    <property type="match status" value="1"/>
</dbReference>
<dbReference type="SUPFAM" id="SSF53335">
    <property type="entry name" value="S-adenosyl-L-methionine-dependent methyltransferases"/>
    <property type="match status" value="1"/>
</dbReference>
<keyword evidence="6" id="KW-0819">tRNA processing</keyword>
<sequence>MGLMTARPSSAKSLEQDPCFYDSNERPNWKNLFGNHSPIKLEIGFGMGDFLIEVATKEAHSNFIGIDFSQDGCLKLLARIKSLNLKNIRIIYGDAKNKIPALFNDGELDTFYINFPDPWPRKRHIKRRLISPNFVKLITQKVAIGGRIHLATDSATYAQRILEYFNAEPLLQNINRESGFLENRKNLPRTKYEKSFIYADEKIHYLEYFRLSFPEESKKLFKKNYLTNKETSQLQISTAKADTKDMSPEEKLKNEETKAKD</sequence>
<evidence type="ECO:0000256" key="7">
    <source>
        <dbReference type="SAM" id="MobiDB-lite"/>
    </source>
</evidence>
<dbReference type="InterPro" id="IPR003358">
    <property type="entry name" value="tRNA_(Gua-N-7)_MeTrfase_Trmb"/>
</dbReference>
<proteinExistence type="inferred from homology"/>
<keyword evidence="4" id="KW-0808">Transferase</keyword>
<feature type="non-terminal residue" evidence="8">
    <location>
        <position position="261"/>
    </location>
</feature>
<organism evidence="8">
    <name type="scientific">marine metagenome</name>
    <dbReference type="NCBI Taxonomy" id="408172"/>
    <lineage>
        <taxon>unclassified sequences</taxon>
        <taxon>metagenomes</taxon>
        <taxon>ecological metagenomes</taxon>
    </lineage>
</organism>
<feature type="region of interest" description="Disordered" evidence="7">
    <location>
        <begin position="236"/>
        <end position="261"/>
    </location>
</feature>
<dbReference type="PANTHER" id="PTHR23417">
    <property type="entry name" value="3-DEOXY-D-MANNO-OCTULOSONIC-ACID TRANSFERASE/TRNA GUANINE-N 7 - -METHYLTRANSFERASE"/>
    <property type="match status" value="1"/>
</dbReference>
<evidence type="ECO:0000256" key="6">
    <source>
        <dbReference type="ARBA" id="ARBA00022694"/>
    </source>
</evidence>
<dbReference type="EC" id="2.1.1.33" evidence="2"/>
<gene>
    <name evidence="8" type="ORF">METZ01_LOCUS286006</name>
</gene>
<dbReference type="InterPro" id="IPR029063">
    <property type="entry name" value="SAM-dependent_MTases_sf"/>
</dbReference>
<dbReference type="InterPro" id="IPR055361">
    <property type="entry name" value="tRNA_methyltr_TrmB_bact"/>
</dbReference>
<dbReference type="EMBL" id="UINC01085519">
    <property type="protein sequence ID" value="SVC33152.1"/>
    <property type="molecule type" value="Genomic_DNA"/>
</dbReference>
<evidence type="ECO:0000256" key="2">
    <source>
        <dbReference type="ARBA" id="ARBA00011977"/>
    </source>
</evidence>
<dbReference type="PANTHER" id="PTHR23417:SF14">
    <property type="entry name" value="PENTACOTRIPEPTIDE-REPEAT REGION OF PRORP DOMAIN-CONTAINING PROTEIN"/>
    <property type="match status" value="1"/>
</dbReference>
<keyword evidence="3" id="KW-0489">Methyltransferase</keyword>
<comment type="catalytic activity">
    <reaction evidence="1">
        <text>guanosine(46) in tRNA + S-adenosyl-L-methionine = N(7)-methylguanosine(46) in tRNA + S-adenosyl-L-homocysteine</text>
        <dbReference type="Rhea" id="RHEA:42708"/>
        <dbReference type="Rhea" id="RHEA-COMP:10188"/>
        <dbReference type="Rhea" id="RHEA-COMP:10189"/>
        <dbReference type="ChEBI" id="CHEBI:57856"/>
        <dbReference type="ChEBI" id="CHEBI:59789"/>
        <dbReference type="ChEBI" id="CHEBI:74269"/>
        <dbReference type="ChEBI" id="CHEBI:74480"/>
        <dbReference type="EC" id="2.1.1.33"/>
    </reaction>
</comment>
<evidence type="ECO:0000313" key="8">
    <source>
        <dbReference type="EMBL" id="SVC33152.1"/>
    </source>
</evidence>
<dbReference type="Pfam" id="PF02390">
    <property type="entry name" value="Methyltransf_4"/>
    <property type="match status" value="1"/>
</dbReference>
<feature type="compositionally biased region" description="Basic and acidic residues" evidence="7">
    <location>
        <begin position="241"/>
        <end position="261"/>
    </location>
</feature>
<name>A0A382LDD2_9ZZZZ</name>
<reference evidence="8" key="1">
    <citation type="submission" date="2018-05" db="EMBL/GenBank/DDBJ databases">
        <authorList>
            <person name="Lanie J.A."/>
            <person name="Ng W.-L."/>
            <person name="Kazmierczak K.M."/>
            <person name="Andrzejewski T.M."/>
            <person name="Davidsen T.M."/>
            <person name="Wayne K.J."/>
            <person name="Tettelin H."/>
            <person name="Glass J.I."/>
            <person name="Rusch D."/>
            <person name="Podicherti R."/>
            <person name="Tsui H.-C.T."/>
            <person name="Winkler M.E."/>
        </authorList>
    </citation>
    <scope>NUCLEOTIDE SEQUENCE</scope>
</reference>
<evidence type="ECO:0000256" key="3">
    <source>
        <dbReference type="ARBA" id="ARBA00022603"/>
    </source>
</evidence>